<dbReference type="NCBIfam" id="TIGR03505">
    <property type="entry name" value="FimV_core"/>
    <property type="match status" value="1"/>
</dbReference>
<feature type="domain" description="FimV N-terminal" evidence="4">
    <location>
        <begin position="12"/>
        <end position="120"/>
    </location>
</feature>
<dbReference type="Proteomes" id="UP000298681">
    <property type="component" value="Unassembled WGS sequence"/>
</dbReference>
<evidence type="ECO:0000256" key="2">
    <source>
        <dbReference type="SAM" id="MobiDB-lite"/>
    </source>
</evidence>
<organism evidence="5 6">
    <name type="scientific">Luteimonas yindakuii</name>
    <dbReference type="NCBI Taxonomy" id="2565782"/>
    <lineage>
        <taxon>Bacteria</taxon>
        <taxon>Pseudomonadati</taxon>
        <taxon>Pseudomonadota</taxon>
        <taxon>Gammaproteobacteria</taxon>
        <taxon>Lysobacterales</taxon>
        <taxon>Lysobacteraceae</taxon>
        <taxon>Luteimonas</taxon>
    </lineage>
</organism>
<evidence type="ECO:0000256" key="3">
    <source>
        <dbReference type="SAM" id="Phobius"/>
    </source>
</evidence>
<dbReference type="AlphaFoldDB" id="A0A4Z1REN7"/>
<keyword evidence="3" id="KW-0812">Transmembrane</keyword>
<sequence length="591" mass="60714">MALCVCAPAFALGLGQIQVRSQAGEPLLAEIPVVSSDPSELQQLRARLASSETFARIGLQAPQGAVSDLQFNVALDAQGRPVIRVTTVQPVREPLLTFLVEVDWGQGRLVREYSALLDAPDTIAAPAQPPIQAPLPTQPSTEGRIVRAPEPVADAEGQPVSPESGDAPAPAAADAAAVAAPATPTTAAPVAATSQRSTPGEYGPVQAGDTLSQIVQRIAPDDSVSVNQMMLALLRSNPEAFIGGNINTLRQGAVLRIPDRDEALSIGTREATAEVRAQVARWRELSQPAPLPDAAATPADGNADGEAAVASQPAAQDARLEIVPPGAGGTQQAATRSGISAGGEGDMFRQELQQAQETVAARDAEVEELKARLADLERLQQQQQQLIALKDSELAAAQQRLETSNQQAAAEGAGALPWILGGMGVLLVGALLFWLLNRRSGQQPAFRAPSVSPVPADAPTAPAAPAPVPVPVAGKPTWHATGAAAATVATDPASTAVDPRAEAMTASRRAATMPSPAAPAAPAAAPAVPVGDGEAVADALEDAQGQERIELARAYVELGDVETARTLLQEVVDCGTPAVRGEAAQLLSELA</sequence>
<dbReference type="InterPro" id="IPR020012">
    <property type="entry name" value="LysM_FimV"/>
</dbReference>
<proteinExistence type="predicted"/>
<comment type="caution">
    <text evidence="5">The sequence shown here is derived from an EMBL/GenBank/DDBJ whole genome shotgun (WGS) entry which is preliminary data.</text>
</comment>
<keyword evidence="1" id="KW-0175">Coiled coil</keyword>
<name>A0A4Z1REN7_9GAMM</name>
<feature type="compositionally biased region" description="Low complexity" evidence="2">
    <location>
        <begin position="166"/>
        <end position="180"/>
    </location>
</feature>
<evidence type="ECO:0000313" key="6">
    <source>
        <dbReference type="Proteomes" id="UP000298681"/>
    </source>
</evidence>
<feature type="region of interest" description="Disordered" evidence="2">
    <location>
        <begin position="286"/>
        <end position="305"/>
    </location>
</feature>
<keyword evidence="6" id="KW-1185">Reference proteome</keyword>
<feature type="coiled-coil region" evidence="1">
    <location>
        <begin position="352"/>
        <end position="407"/>
    </location>
</feature>
<dbReference type="NCBIfam" id="TIGR03504">
    <property type="entry name" value="FimV_Cterm"/>
    <property type="match status" value="1"/>
</dbReference>
<evidence type="ECO:0000256" key="1">
    <source>
        <dbReference type="SAM" id="Coils"/>
    </source>
</evidence>
<dbReference type="CDD" id="cd00118">
    <property type="entry name" value="LysM"/>
    <property type="match status" value="1"/>
</dbReference>
<evidence type="ECO:0000259" key="4">
    <source>
        <dbReference type="Pfam" id="PF25800"/>
    </source>
</evidence>
<dbReference type="InterPro" id="IPR057840">
    <property type="entry name" value="FimV_N"/>
</dbReference>
<dbReference type="Gene3D" id="1.20.58.2200">
    <property type="match status" value="1"/>
</dbReference>
<keyword evidence="3" id="KW-0472">Membrane</keyword>
<feature type="region of interest" description="Disordered" evidence="2">
    <location>
        <begin position="152"/>
        <end position="180"/>
    </location>
</feature>
<evidence type="ECO:0000313" key="5">
    <source>
        <dbReference type="EMBL" id="TKS55308.1"/>
    </source>
</evidence>
<dbReference type="InterPro" id="IPR020011">
    <property type="entry name" value="FimV_C"/>
</dbReference>
<protein>
    <submittedName>
        <fullName evidence="5">Ferrous iron transporter B</fullName>
    </submittedName>
</protein>
<dbReference type="EMBL" id="SPUH01000001">
    <property type="protein sequence ID" value="TKS55308.1"/>
    <property type="molecule type" value="Genomic_DNA"/>
</dbReference>
<accession>A0A4Z1REN7</accession>
<dbReference type="Gene3D" id="3.10.350.10">
    <property type="entry name" value="LysM domain"/>
    <property type="match status" value="1"/>
</dbReference>
<dbReference type="InterPro" id="IPR018392">
    <property type="entry name" value="LysM"/>
</dbReference>
<reference evidence="5 6" key="1">
    <citation type="submission" date="2019-01" db="EMBL/GenBank/DDBJ databases">
        <authorList>
            <person name="Zhang S."/>
        </authorList>
    </citation>
    <scope>NUCLEOTIDE SEQUENCE [LARGE SCALE GENOMIC DNA]</scope>
    <source>
        <strain evidence="5 6">1626</strain>
    </source>
</reference>
<dbReference type="Pfam" id="PF25800">
    <property type="entry name" value="FimV_N"/>
    <property type="match status" value="1"/>
</dbReference>
<gene>
    <name evidence="5" type="ORF">E4582_05390</name>
</gene>
<dbReference type="InterPro" id="IPR036779">
    <property type="entry name" value="LysM_dom_sf"/>
</dbReference>
<feature type="transmembrane region" description="Helical" evidence="3">
    <location>
        <begin position="415"/>
        <end position="436"/>
    </location>
</feature>
<dbReference type="InterPro" id="IPR038440">
    <property type="entry name" value="FimV_C_sf"/>
</dbReference>
<keyword evidence="3" id="KW-1133">Transmembrane helix</keyword>